<dbReference type="Proteomes" id="UP000708208">
    <property type="component" value="Unassembled WGS sequence"/>
</dbReference>
<sequence length="172" mass="19407">MYRNSNLGSFSFVVSSACFWEVSTDVDFKFGGNMPSKRNGNPGVLNMVTREPPGVYRFTKPGKALQDSLEELSESGKISPFLEYHILRTFDLKMTNRMSHVGNGNRMSPVSIQANGILKHSWVDGAWEIHCQRVKLNCDDFYVELNGLKILADTFSDKSLATSKYIKSQLRN</sequence>
<evidence type="ECO:0000259" key="1">
    <source>
        <dbReference type="Pfam" id="PF02268"/>
    </source>
</evidence>
<keyword evidence="3" id="KW-1185">Reference proteome</keyword>
<dbReference type="PROSITE" id="PS51257">
    <property type="entry name" value="PROKAR_LIPOPROTEIN"/>
    <property type="match status" value="1"/>
</dbReference>
<reference evidence="2" key="1">
    <citation type="submission" date="2021-06" db="EMBL/GenBank/DDBJ databases">
        <authorList>
            <person name="Hodson N. C."/>
            <person name="Mongue J. A."/>
            <person name="Jaron S. K."/>
        </authorList>
    </citation>
    <scope>NUCLEOTIDE SEQUENCE</scope>
</reference>
<dbReference type="AlphaFoldDB" id="A0A8J2K4R8"/>
<accession>A0A8J2K4R8</accession>
<proteinExistence type="predicted"/>
<protein>
    <recommendedName>
        <fullName evidence="1">Transcription initiation factor IIA gamma subunit N-terminal domain-containing protein</fullName>
    </recommendedName>
</protein>
<gene>
    <name evidence="2" type="ORF">AFUS01_LOCUS20747</name>
</gene>
<evidence type="ECO:0000313" key="2">
    <source>
        <dbReference type="EMBL" id="CAG7732222.1"/>
    </source>
</evidence>
<name>A0A8J2K4R8_9HEXA</name>
<feature type="domain" description="Transcription initiation factor IIA gamma subunit N-terminal" evidence="1">
    <location>
        <begin position="56"/>
        <end position="97"/>
    </location>
</feature>
<evidence type="ECO:0000313" key="3">
    <source>
        <dbReference type="Proteomes" id="UP000708208"/>
    </source>
</evidence>
<dbReference type="Pfam" id="PF02268">
    <property type="entry name" value="TFIIA_gamma_N"/>
    <property type="match status" value="1"/>
</dbReference>
<dbReference type="GO" id="GO:0005672">
    <property type="term" value="C:transcription factor TFIIA complex"/>
    <property type="evidence" value="ECO:0007669"/>
    <property type="project" value="InterPro"/>
</dbReference>
<dbReference type="GO" id="GO:0006367">
    <property type="term" value="P:transcription initiation at RNA polymerase II promoter"/>
    <property type="evidence" value="ECO:0007669"/>
    <property type="project" value="InterPro"/>
</dbReference>
<dbReference type="InterPro" id="IPR015872">
    <property type="entry name" value="TFIIA_gsu_N"/>
</dbReference>
<organism evidence="2 3">
    <name type="scientific">Allacma fusca</name>
    <dbReference type="NCBI Taxonomy" id="39272"/>
    <lineage>
        <taxon>Eukaryota</taxon>
        <taxon>Metazoa</taxon>
        <taxon>Ecdysozoa</taxon>
        <taxon>Arthropoda</taxon>
        <taxon>Hexapoda</taxon>
        <taxon>Collembola</taxon>
        <taxon>Symphypleona</taxon>
        <taxon>Sminthuridae</taxon>
        <taxon>Allacma</taxon>
    </lineage>
</organism>
<dbReference type="EMBL" id="CAJVCH010226945">
    <property type="protein sequence ID" value="CAG7732222.1"/>
    <property type="molecule type" value="Genomic_DNA"/>
</dbReference>
<comment type="caution">
    <text evidence="2">The sequence shown here is derived from an EMBL/GenBank/DDBJ whole genome shotgun (WGS) entry which is preliminary data.</text>
</comment>